<accession>A0ABW2U6Q4</accession>
<dbReference type="Proteomes" id="UP001596513">
    <property type="component" value="Unassembled WGS sequence"/>
</dbReference>
<reference evidence="4" key="1">
    <citation type="journal article" date="2019" name="Int. J. Syst. Evol. Microbiol.">
        <title>The Global Catalogue of Microorganisms (GCM) 10K type strain sequencing project: providing services to taxonomists for standard genome sequencing and annotation.</title>
        <authorList>
            <consortium name="The Broad Institute Genomics Platform"/>
            <consortium name="The Broad Institute Genome Sequencing Center for Infectious Disease"/>
            <person name="Wu L."/>
            <person name="Ma J."/>
        </authorList>
    </citation>
    <scope>NUCLEOTIDE SEQUENCE [LARGE SCALE GENOMIC DNA]</scope>
    <source>
        <strain evidence="4">JCM 19635</strain>
    </source>
</reference>
<protein>
    <recommendedName>
        <fullName evidence="5">M1 family peptidase</fullName>
    </recommendedName>
</protein>
<name>A0ABW2U6Q4_9BACT</name>
<feature type="chain" id="PRO_5046675471" description="M1 family peptidase" evidence="2">
    <location>
        <begin position="19"/>
        <end position="118"/>
    </location>
</feature>
<evidence type="ECO:0000256" key="1">
    <source>
        <dbReference type="SAM" id="MobiDB-lite"/>
    </source>
</evidence>
<keyword evidence="2" id="KW-0732">Signal</keyword>
<evidence type="ECO:0000313" key="4">
    <source>
        <dbReference type="Proteomes" id="UP001596513"/>
    </source>
</evidence>
<feature type="region of interest" description="Disordered" evidence="1">
    <location>
        <begin position="98"/>
        <end position="118"/>
    </location>
</feature>
<evidence type="ECO:0000256" key="2">
    <source>
        <dbReference type="SAM" id="SignalP"/>
    </source>
</evidence>
<keyword evidence="4" id="KW-1185">Reference proteome</keyword>
<evidence type="ECO:0008006" key="5">
    <source>
        <dbReference type="Google" id="ProtNLM"/>
    </source>
</evidence>
<dbReference type="EMBL" id="JBHTEK010000001">
    <property type="protein sequence ID" value="MFC7669167.1"/>
    <property type="molecule type" value="Genomic_DNA"/>
</dbReference>
<dbReference type="RefSeq" id="WP_380204683.1">
    <property type="nucleotide sequence ID" value="NZ_JBHTEK010000001.1"/>
</dbReference>
<sequence length="118" mass="12958">MRLPLLLASFLLTFGASAQQPLPVPRNLQATFAKGTRAETGLPGPNYWQNTADYDLAVTFNPTTRRVAGTVAISYQNNSPDSLRQVWFKLYPNLYQKGAPATAPLNPPTWARASPSRP</sequence>
<proteinExistence type="predicted"/>
<evidence type="ECO:0000313" key="3">
    <source>
        <dbReference type="EMBL" id="MFC7669167.1"/>
    </source>
</evidence>
<organism evidence="3 4">
    <name type="scientific">Hymenobacter humi</name>
    <dbReference type="NCBI Taxonomy" id="1411620"/>
    <lineage>
        <taxon>Bacteria</taxon>
        <taxon>Pseudomonadati</taxon>
        <taxon>Bacteroidota</taxon>
        <taxon>Cytophagia</taxon>
        <taxon>Cytophagales</taxon>
        <taxon>Hymenobacteraceae</taxon>
        <taxon>Hymenobacter</taxon>
    </lineage>
</organism>
<comment type="caution">
    <text evidence="3">The sequence shown here is derived from an EMBL/GenBank/DDBJ whole genome shotgun (WGS) entry which is preliminary data.</text>
</comment>
<feature type="signal peptide" evidence="2">
    <location>
        <begin position="1"/>
        <end position="18"/>
    </location>
</feature>
<gene>
    <name evidence="3" type="ORF">ACFQT0_18765</name>
</gene>